<feature type="region of interest" description="Disordered" evidence="1">
    <location>
        <begin position="120"/>
        <end position="162"/>
    </location>
</feature>
<name>A0A813EDH1_POLGL</name>
<keyword evidence="3" id="KW-1185">Reference proteome</keyword>
<feature type="compositionally biased region" description="Basic and acidic residues" evidence="1">
    <location>
        <begin position="152"/>
        <end position="162"/>
    </location>
</feature>
<reference evidence="2" key="1">
    <citation type="submission" date="2021-02" db="EMBL/GenBank/DDBJ databases">
        <authorList>
            <person name="Dougan E. K."/>
            <person name="Rhodes N."/>
            <person name="Thang M."/>
            <person name="Chan C."/>
        </authorList>
    </citation>
    <scope>NUCLEOTIDE SEQUENCE</scope>
</reference>
<evidence type="ECO:0000313" key="2">
    <source>
        <dbReference type="EMBL" id="CAE8599188.1"/>
    </source>
</evidence>
<comment type="caution">
    <text evidence="2">The sequence shown here is derived from an EMBL/GenBank/DDBJ whole genome shotgun (WGS) entry which is preliminary data.</text>
</comment>
<evidence type="ECO:0000256" key="1">
    <source>
        <dbReference type="SAM" id="MobiDB-lite"/>
    </source>
</evidence>
<sequence length="162" mass="18045">MAFCQVPQMDGKDAAHKYDVALSRLVPQLEKTIARPFPHLPLEKRKVTMGDVEPCLFGAFIYSKMVEKLRESLPCGRLGPAESHRESNWGAVCKLRVPAGFTGAGIAPMRSCATWLSMSMRQQRRNSNSKSNNSNNNNSSNNKNNENSDNSSDEHAERSKAY</sequence>
<dbReference type="Proteomes" id="UP000654075">
    <property type="component" value="Unassembled WGS sequence"/>
</dbReference>
<feature type="compositionally biased region" description="Low complexity" evidence="1">
    <location>
        <begin position="126"/>
        <end position="150"/>
    </location>
</feature>
<accession>A0A813EDH1</accession>
<proteinExistence type="predicted"/>
<dbReference type="EMBL" id="CAJNNV010010882">
    <property type="protein sequence ID" value="CAE8599188.1"/>
    <property type="molecule type" value="Genomic_DNA"/>
</dbReference>
<gene>
    <name evidence="2" type="ORF">PGLA1383_LOCUS17552</name>
</gene>
<protein>
    <submittedName>
        <fullName evidence="2">Uncharacterized protein</fullName>
    </submittedName>
</protein>
<evidence type="ECO:0000313" key="3">
    <source>
        <dbReference type="Proteomes" id="UP000654075"/>
    </source>
</evidence>
<dbReference type="AlphaFoldDB" id="A0A813EDH1"/>
<organism evidence="2 3">
    <name type="scientific">Polarella glacialis</name>
    <name type="common">Dinoflagellate</name>
    <dbReference type="NCBI Taxonomy" id="89957"/>
    <lineage>
        <taxon>Eukaryota</taxon>
        <taxon>Sar</taxon>
        <taxon>Alveolata</taxon>
        <taxon>Dinophyceae</taxon>
        <taxon>Suessiales</taxon>
        <taxon>Suessiaceae</taxon>
        <taxon>Polarella</taxon>
    </lineage>
</organism>